<sequence>MERWPLQLVHLDERSHFNMTLNTSGIREVPWTAQNQTRALIASLQLAQVQTLRSTHLTLGAFSLALALLTVHRIISDARKAAAAQNPTRKRFSSLHNVHPAETFPLVLACGAVIQQIIFVAVQSTSLRSVLSSQCRGLAMVTFPAIFLIGYVTMVFGFEMTIRAFRYERFAPRAKWNTTICIGFIAFLLLLTWLPTVAFPMYNRCLGSLIWFPVRYELIAICILSTMVFFFFLLAALISIQLMRTANIDANERIAASRMCYYLLINALIYILVIPVEVQAHRRDFMNTLATSRIAEVSLFTSGVVLAFIHLFLRVNATRMVIKPAGGPSASPKQKRPRIRFFGPSDLEMNISGPLALQGGPRPDSRQGLIDIGPEKNRYEFEPEYFMRPERPLTPGSIKSQGPIDPSKWPLPPDPIQTNLFADSKDPTVGLHKRTKSSYSLFPTRAEEIPRLPATVYSPPGAKANMNTSNLALRRQTRSSSLGDAKSVTDVSEAFNFLAKPPPLFASRHRHNMSTDSSATVQIGLRFSVAPATLAAAKCTAATRNVDHAAPSLRRDNSDSSGDSLGLPIQAPSASSSSSQDEDLGSVEFPEPPQTRRTPSPTKLSPVPGKTPAFPVLSAENSGAYLESQREKVLPPTPRTSLPGPPPASQPPPPMPFNGLRMNPMSPASPASPLRSAATRSPTRSPTSTAPSPTARIPLGAGTMARSPPPNGWI</sequence>
<evidence type="ECO:0000256" key="2">
    <source>
        <dbReference type="SAM" id="Phobius"/>
    </source>
</evidence>
<gene>
    <name evidence="3" type="ORF">BDV96DRAFT_209112</name>
</gene>
<proteinExistence type="predicted"/>
<protein>
    <submittedName>
        <fullName evidence="3">Uncharacterized protein</fullName>
    </submittedName>
</protein>
<feature type="transmembrane region" description="Helical" evidence="2">
    <location>
        <begin position="97"/>
        <end position="118"/>
    </location>
</feature>
<dbReference type="AlphaFoldDB" id="A0A6A5ZQN0"/>
<name>A0A6A5ZQN0_9PLEO</name>
<feature type="region of interest" description="Disordered" evidence="1">
    <location>
        <begin position="550"/>
        <end position="714"/>
    </location>
</feature>
<accession>A0A6A5ZQN0</accession>
<feature type="compositionally biased region" description="Pro residues" evidence="1">
    <location>
        <begin position="635"/>
        <end position="656"/>
    </location>
</feature>
<feature type="transmembrane region" description="Helical" evidence="2">
    <location>
        <begin position="290"/>
        <end position="313"/>
    </location>
</feature>
<feature type="transmembrane region" description="Helical" evidence="2">
    <location>
        <begin position="218"/>
        <end position="238"/>
    </location>
</feature>
<evidence type="ECO:0000256" key="1">
    <source>
        <dbReference type="SAM" id="MobiDB-lite"/>
    </source>
</evidence>
<keyword evidence="4" id="KW-1185">Reference proteome</keyword>
<evidence type="ECO:0000313" key="4">
    <source>
        <dbReference type="Proteomes" id="UP000799770"/>
    </source>
</evidence>
<feature type="transmembrane region" description="Helical" evidence="2">
    <location>
        <begin position="179"/>
        <end position="198"/>
    </location>
</feature>
<keyword evidence="2" id="KW-1133">Transmembrane helix</keyword>
<feature type="compositionally biased region" description="Low complexity" evidence="1">
    <location>
        <begin position="664"/>
        <end position="696"/>
    </location>
</feature>
<reference evidence="3" key="1">
    <citation type="journal article" date="2020" name="Stud. Mycol.">
        <title>101 Dothideomycetes genomes: a test case for predicting lifestyles and emergence of pathogens.</title>
        <authorList>
            <person name="Haridas S."/>
            <person name="Albert R."/>
            <person name="Binder M."/>
            <person name="Bloem J."/>
            <person name="Labutti K."/>
            <person name="Salamov A."/>
            <person name="Andreopoulos B."/>
            <person name="Baker S."/>
            <person name="Barry K."/>
            <person name="Bills G."/>
            <person name="Bluhm B."/>
            <person name="Cannon C."/>
            <person name="Castanera R."/>
            <person name="Culley D."/>
            <person name="Daum C."/>
            <person name="Ezra D."/>
            <person name="Gonzalez J."/>
            <person name="Henrissat B."/>
            <person name="Kuo A."/>
            <person name="Liang C."/>
            <person name="Lipzen A."/>
            <person name="Lutzoni F."/>
            <person name="Magnuson J."/>
            <person name="Mondo S."/>
            <person name="Nolan M."/>
            <person name="Ohm R."/>
            <person name="Pangilinan J."/>
            <person name="Park H.-J."/>
            <person name="Ramirez L."/>
            <person name="Alfaro M."/>
            <person name="Sun H."/>
            <person name="Tritt A."/>
            <person name="Yoshinaga Y."/>
            <person name="Zwiers L.-H."/>
            <person name="Turgeon B."/>
            <person name="Goodwin S."/>
            <person name="Spatafora J."/>
            <person name="Crous P."/>
            <person name="Grigoriev I."/>
        </authorList>
    </citation>
    <scope>NUCLEOTIDE SEQUENCE</scope>
    <source>
        <strain evidence="3">CBS 627.86</strain>
    </source>
</reference>
<dbReference type="Proteomes" id="UP000799770">
    <property type="component" value="Unassembled WGS sequence"/>
</dbReference>
<dbReference type="OrthoDB" id="5368516at2759"/>
<feature type="transmembrane region" description="Helical" evidence="2">
    <location>
        <begin position="138"/>
        <end position="158"/>
    </location>
</feature>
<organism evidence="3 4">
    <name type="scientific">Lophiotrema nucula</name>
    <dbReference type="NCBI Taxonomy" id="690887"/>
    <lineage>
        <taxon>Eukaryota</taxon>
        <taxon>Fungi</taxon>
        <taxon>Dikarya</taxon>
        <taxon>Ascomycota</taxon>
        <taxon>Pezizomycotina</taxon>
        <taxon>Dothideomycetes</taxon>
        <taxon>Pleosporomycetidae</taxon>
        <taxon>Pleosporales</taxon>
        <taxon>Lophiotremataceae</taxon>
        <taxon>Lophiotrema</taxon>
    </lineage>
</organism>
<dbReference type="EMBL" id="ML977312">
    <property type="protein sequence ID" value="KAF2121294.1"/>
    <property type="molecule type" value="Genomic_DNA"/>
</dbReference>
<keyword evidence="2" id="KW-0472">Membrane</keyword>
<feature type="transmembrane region" description="Helical" evidence="2">
    <location>
        <begin position="259"/>
        <end position="278"/>
    </location>
</feature>
<evidence type="ECO:0000313" key="3">
    <source>
        <dbReference type="EMBL" id="KAF2121294.1"/>
    </source>
</evidence>
<feature type="compositionally biased region" description="Low complexity" evidence="1">
    <location>
        <begin position="559"/>
        <end position="579"/>
    </location>
</feature>
<feature type="transmembrane region" description="Helical" evidence="2">
    <location>
        <begin position="57"/>
        <end position="76"/>
    </location>
</feature>
<keyword evidence="2" id="KW-0812">Transmembrane</keyword>